<sequence>MRLRKVAVLYRVYGYVNPRGTSGLYPMHGEALAPDWCRLLERRSGTRTPSLSMPRMRLPKADHEAFGVEAERIVMKC</sequence>
<reference evidence="1 2" key="1">
    <citation type="submission" date="2017-04" db="EMBL/GenBank/DDBJ databases">
        <title>Draft Aigarchaeota genome from a New Zealand hot spring.</title>
        <authorList>
            <person name="Reysenbach A.-L."/>
            <person name="Donaho J.A."/>
            <person name="Gerhart J."/>
            <person name="Kelley J.F."/>
            <person name="Kouba K."/>
            <person name="Podar M."/>
            <person name="Stott M."/>
        </authorList>
    </citation>
    <scope>NUCLEOTIDE SEQUENCE [LARGE SCALE GENOMIC DNA]</scope>
    <source>
        <strain evidence="1">NZ13_MG1</strain>
    </source>
</reference>
<evidence type="ECO:0000313" key="1">
    <source>
        <dbReference type="EMBL" id="PUA31900.1"/>
    </source>
</evidence>
<protein>
    <submittedName>
        <fullName evidence="1">Uncharacterized protein</fullName>
    </submittedName>
</protein>
<dbReference type="Proteomes" id="UP000244066">
    <property type="component" value="Unassembled WGS sequence"/>
</dbReference>
<name>A0A2R7Y2Z9_9ARCH</name>
<proteinExistence type="predicted"/>
<gene>
    <name evidence="1" type="ORF">B9J98_05255</name>
</gene>
<accession>A0A2R7Y2Z9</accession>
<evidence type="ECO:0000313" key="2">
    <source>
        <dbReference type="Proteomes" id="UP000244066"/>
    </source>
</evidence>
<organism evidence="1 2">
    <name type="scientific">Candidatus Terraquivivens tikiterensis</name>
    <dbReference type="NCBI Taxonomy" id="1980982"/>
    <lineage>
        <taxon>Archaea</taxon>
        <taxon>Nitrososphaerota</taxon>
        <taxon>Candidatus Wolframiiraptoraceae</taxon>
        <taxon>Candidatus Terraquivivens</taxon>
    </lineage>
</organism>
<dbReference type="AlphaFoldDB" id="A0A2R7Y2Z9"/>
<dbReference type="EMBL" id="NDWU01000012">
    <property type="protein sequence ID" value="PUA31900.1"/>
    <property type="molecule type" value="Genomic_DNA"/>
</dbReference>
<comment type="caution">
    <text evidence="1">The sequence shown here is derived from an EMBL/GenBank/DDBJ whole genome shotgun (WGS) entry which is preliminary data.</text>
</comment>